<dbReference type="EMBL" id="BPWL01000004">
    <property type="protein sequence ID" value="GJJ09543.1"/>
    <property type="molecule type" value="Genomic_DNA"/>
</dbReference>
<dbReference type="Gene3D" id="3.20.20.210">
    <property type="match status" value="1"/>
</dbReference>
<dbReference type="GO" id="GO:0009086">
    <property type="term" value="P:methionine biosynthetic process"/>
    <property type="evidence" value="ECO:0007669"/>
    <property type="project" value="InterPro"/>
</dbReference>
<accession>A0AAV5A7V0</accession>
<dbReference type="GO" id="GO:0008270">
    <property type="term" value="F:zinc ion binding"/>
    <property type="evidence" value="ECO:0007669"/>
    <property type="project" value="InterPro"/>
</dbReference>
<evidence type="ECO:0000313" key="2">
    <source>
        <dbReference type="EMBL" id="GJJ09543.1"/>
    </source>
</evidence>
<gene>
    <name evidence="2" type="ORF">Clacol_003766</name>
</gene>
<comment type="caution">
    <text evidence="2">The sequence shown here is derived from an EMBL/GenBank/DDBJ whole genome shotgun (WGS) entry which is preliminary data.</text>
</comment>
<feature type="domain" description="Cobalamin-independent methionine synthase MetE C-terminal/archaeal" evidence="1">
    <location>
        <begin position="174"/>
        <end position="363"/>
    </location>
</feature>
<dbReference type="Proteomes" id="UP001050691">
    <property type="component" value="Unassembled WGS sequence"/>
</dbReference>
<dbReference type="GO" id="GO:0003871">
    <property type="term" value="F:5-methyltetrahydropteroyltriglutamate-homocysteine S-methyltransferase activity"/>
    <property type="evidence" value="ECO:0007669"/>
    <property type="project" value="InterPro"/>
</dbReference>
<dbReference type="SUPFAM" id="SSF51726">
    <property type="entry name" value="UROD/MetE-like"/>
    <property type="match status" value="1"/>
</dbReference>
<dbReference type="CDD" id="cd03311">
    <property type="entry name" value="CIMS_C_terminal_like"/>
    <property type="match status" value="1"/>
</dbReference>
<keyword evidence="3" id="KW-1185">Reference proteome</keyword>
<dbReference type="AlphaFoldDB" id="A0AAV5A7V0"/>
<reference evidence="2" key="1">
    <citation type="submission" date="2021-10" db="EMBL/GenBank/DDBJ databases">
        <title>De novo Genome Assembly of Clathrus columnatus (Basidiomycota, Fungi) Using Illumina and Nanopore Sequence Data.</title>
        <authorList>
            <person name="Ogiso-Tanaka E."/>
            <person name="Itagaki H."/>
            <person name="Hosoya T."/>
            <person name="Hosaka K."/>
        </authorList>
    </citation>
    <scope>NUCLEOTIDE SEQUENCE</scope>
    <source>
        <strain evidence="2">MO-923</strain>
    </source>
</reference>
<dbReference type="Pfam" id="PF01717">
    <property type="entry name" value="Meth_synt_2"/>
    <property type="match status" value="1"/>
</dbReference>
<protein>
    <recommendedName>
        <fullName evidence="1">Cobalamin-independent methionine synthase MetE C-terminal/archaeal domain-containing protein</fullName>
    </recommendedName>
</protein>
<dbReference type="InterPro" id="IPR002629">
    <property type="entry name" value="Met_Synth_C/arc"/>
</dbReference>
<sequence length="390" mass="44764">MSKAPHNPPFRAEQLGSLKRPAELLQARAAFDQGKITSDELHVIEDKHISEIVEMQHSVGIKGITDGEFRRHMFYDGVFDNLEGMVFMKPEMFMPYVPDIMAFKEHDFKNAATYICKSKIKRTKPFYKDQFLGLAKFVPPEEVKNIKLTMCVPHWFHLRHGPYAYPKDVYKNDEEYFADIAQAYREELAELYSIGCRNIQFDDPMICYFCSESMLEGMKNDGLDSEAILDLYIKTYNDAVQGLPEDFNVGIHLCRGNFKDGRHFAEGGYDRIAVKLFNHLNVRTYYLEYDTERAGTFEPLKHLPRNKTVVLGLISTKLRALEDIDQLENRVRGAAETIAGGDEKRSVEEALDHPQCGFASHSEGNQVTEDDVKRKLALVVEASKRIWQDA</sequence>
<organism evidence="2 3">
    <name type="scientific">Clathrus columnatus</name>
    <dbReference type="NCBI Taxonomy" id="1419009"/>
    <lineage>
        <taxon>Eukaryota</taxon>
        <taxon>Fungi</taxon>
        <taxon>Dikarya</taxon>
        <taxon>Basidiomycota</taxon>
        <taxon>Agaricomycotina</taxon>
        <taxon>Agaricomycetes</taxon>
        <taxon>Phallomycetidae</taxon>
        <taxon>Phallales</taxon>
        <taxon>Clathraceae</taxon>
        <taxon>Clathrus</taxon>
    </lineage>
</organism>
<evidence type="ECO:0000259" key="1">
    <source>
        <dbReference type="Pfam" id="PF01717"/>
    </source>
</evidence>
<dbReference type="InterPro" id="IPR038071">
    <property type="entry name" value="UROD/MetE-like_sf"/>
</dbReference>
<dbReference type="PANTHER" id="PTHR43844">
    <property type="entry name" value="METHIONINE SYNTHASE"/>
    <property type="match status" value="1"/>
</dbReference>
<evidence type="ECO:0000313" key="3">
    <source>
        <dbReference type="Proteomes" id="UP001050691"/>
    </source>
</evidence>
<dbReference type="PANTHER" id="PTHR43844:SF2">
    <property type="entry name" value="SYNTHASE, VITAMIN-B12 INDEPENDENT, PUTATIVE (AFU_ORTHOLOGUE AFUA_3G12060)-RELATED"/>
    <property type="match status" value="1"/>
</dbReference>
<name>A0AAV5A7V0_9AGAM</name>
<proteinExistence type="predicted"/>